<keyword evidence="3" id="KW-1185">Reference proteome</keyword>
<evidence type="ECO:0000313" key="2">
    <source>
        <dbReference type="EMBL" id="GMH74988.1"/>
    </source>
</evidence>
<reference evidence="3" key="1">
    <citation type="journal article" date="2023" name="Commun. Biol.">
        <title>Genome analysis of Parmales, the sister group of diatoms, reveals the evolutionary specialization of diatoms from phago-mixotrophs to photoautotrophs.</title>
        <authorList>
            <person name="Ban H."/>
            <person name="Sato S."/>
            <person name="Yoshikawa S."/>
            <person name="Yamada K."/>
            <person name="Nakamura Y."/>
            <person name="Ichinomiya M."/>
            <person name="Sato N."/>
            <person name="Blanc-Mathieu R."/>
            <person name="Endo H."/>
            <person name="Kuwata A."/>
            <person name="Ogata H."/>
        </authorList>
    </citation>
    <scope>NUCLEOTIDE SEQUENCE [LARGE SCALE GENOMIC DNA]</scope>
    <source>
        <strain evidence="3">NIES 3700</strain>
    </source>
</reference>
<accession>A0A9W7EDR0</accession>
<proteinExistence type="predicted"/>
<dbReference type="AlphaFoldDB" id="A0A9W7EDR0"/>
<dbReference type="OrthoDB" id="10496266at2759"/>
<evidence type="ECO:0000313" key="3">
    <source>
        <dbReference type="Proteomes" id="UP001165122"/>
    </source>
</evidence>
<evidence type="ECO:0000256" key="1">
    <source>
        <dbReference type="SAM" id="MobiDB-lite"/>
    </source>
</evidence>
<feature type="region of interest" description="Disordered" evidence="1">
    <location>
        <begin position="1"/>
        <end position="25"/>
    </location>
</feature>
<dbReference type="Proteomes" id="UP001165122">
    <property type="component" value="Unassembled WGS sequence"/>
</dbReference>
<sequence>MSYSRIGSRIGSSSTPSSPSSPTFSPSFGSNLVFSHHQSIGASYVWASPYSLPSSPRQLYAPVSQGGERRQLIEPTSRSPTLVELPNLVSKKFLLSKDTKKSA</sequence>
<comment type="caution">
    <text evidence="2">The sequence shown here is derived from an EMBL/GenBank/DDBJ whole genome shotgun (WGS) entry which is preliminary data.</text>
</comment>
<protein>
    <submittedName>
        <fullName evidence="2">Uncharacterized protein</fullName>
    </submittedName>
</protein>
<dbReference type="EMBL" id="BRXW01000707">
    <property type="protein sequence ID" value="GMH74988.1"/>
    <property type="molecule type" value="Genomic_DNA"/>
</dbReference>
<organism evidence="2 3">
    <name type="scientific">Triparma laevis f. longispina</name>
    <dbReference type="NCBI Taxonomy" id="1714387"/>
    <lineage>
        <taxon>Eukaryota</taxon>
        <taxon>Sar</taxon>
        <taxon>Stramenopiles</taxon>
        <taxon>Ochrophyta</taxon>
        <taxon>Bolidophyceae</taxon>
        <taxon>Parmales</taxon>
        <taxon>Triparmaceae</taxon>
        <taxon>Triparma</taxon>
    </lineage>
</organism>
<gene>
    <name evidence="2" type="ORF">TrLO_g8781</name>
</gene>
<name>A0A9W7EDR0_9STRA</name>